<dbReference type="AlphaFoldDB" id="A0AAN6H9V7"/>
<dbReference type="EMBL" id="JAUJLE010000338">
    <property type="protein sequence ID" value="KAK0960111.1"/>
    <property type="molecule type" value="Genomic_DNA"/>
</dbReference>
<organism evidence="2 3">
    <name type="scientific">Friedmanniomyces endolithicus</name>
    <dbReference type="NCBI Taxonomy" id="329885"/>
    <lineage>
        <taxon>Eukaryota</taxon>
        <taxon>Fungi</taxon>
        <taxon>Dikarya</taxon>
        <taxon>Ascomycota</taxon>
        <taxon>Pezizomycotina</taxon>
        <taxon>Dothideomycetes</taxon>
        <taxon>Dothideomycetidae</taxon>
        <taxon>Mycosphaerellales</taxon>
        <taxon>Teratosphaeriaceae</taxon>
        <taxon>Friedmanniomyces</taxon>
    </lineage>
</organism>
<evidence type="ECO:0000256" key="1">
    <source>
        <dbReference type="SAM" id="MobiDB-lite"/>
    </source>
</evidence>
<evidence type="ECO:0000313" key="2">
    <source>
        <dbReference type="EMBL" id="KAK0960111.1"/>
    </source>
</evidence>
<comment type="caution">
    <text evidence="2">The sequence shown here is derived from an EMBL/GenBank/DDBJ whole genome shotgun (WGS) entry which is preliminary data.</text>
</comment>
<keyword evidence="3" id="KW-1185">Reference proteome</keyword>
<feature type="region of interest" description="Disordered" evidence="1">
    <location>
        <begin position="39"/>
        <end position="59"/>
    </location>
</feature>
<name>A0AAN6H9V7_9PEZI</name>
<evidence type="ECO:0000313" key="3">
    <source>
        <dbReference type="Proteomes" id="UP001175353"/>
    </source>
</evidence>
<reference evidence="2" key="1">
    <citation type="submission" date="2023-06" db="EMBL/GenBank/DDBJ databases">
        <title>Black Yeasts Isolated from many extreme environments.</title>
        <authorList>
            <person name="Coleine C."/>
            <person name="Stajich J.E."/>
            <person name="Selbmann L."/>
        </authorList>
    </citation>
    <scope>NUCLEOTIDE SEQUENCE</scope>
    <source>
        <strain evidence="2">CCFEE 5200</strain>
    </source>
</reference>
<accession>A0AAN6H9V7</accession>
<feature type="compositionally biased region" description="Basic residues" evidence="1">
    <location>
        <begin position="44"/>
        <end position="59"/>
    </location>
</feature>
<feature type="non-terminal residue" evidence="2">
    <location>
        <position position="1"/>
    </location>
</feature>
<sequence>AASLGIYENGERAGLSDQAATTRINVIWRIDERTWQESYTSRKPSTKRIAGCKHRPTVA</sequence>
<protein>
    <submittedName>
        <fullName evidence="2">Uncharacterized protein</fullName>
    </submittedName>
</protein>
<gene>
    <name evidence="2" type="ORF">LTR91_020513</name>
</gene>
<proteinExistence type="predicted"/>
<dbReference type="Proteomes" id="UP001175353">
    <property type="component" value="Unassembled WGS sequence"/>
</dbReference>